<keyword evidence="3" id="KW-1185">Reference proteome</keyword>
<dbReference type="PROSITE" id="PS51257">
    <property type="entry name" value="PROKAR_LIPOPROTEIN"/>
    <property type="match status" value="1"/>
</dbReference>
<dbReference type="Proteomes" id="UP000887222">
    <property type="component" value="Unassembled WGS sequence"/>
</dbReference>
<feature type="chain" id="PRO_5046457330" description="Lipoprotein" evidence="1">
    <location>
        <begin position="23"/>
        <end position="77"/>
    </location>
</feature>
<evidence type="ECO:0000313" key="3">
    <source>
        <dbReference type="Proteomes" id="UP000887222"/>
    </source>
</evidence>
<protein>
    <recommendedName>
        <fullName evidence="4">Lipoprotein</fullName>
    </recommendedName>
</protein>
<gene>
    <name evidence="2" type="ORF">NCCP691_05540</name>
</gene>
<organism evidence="2 3">
    <name type="scientific">Noviherbaspirillum aridicola</name>
    <dbReference type="NCBI Taxonomy" id="2849687"/>
    <lineage>
        <taxon>Bacteria</taxon>
        <taxon>Pseudomonadati</taxon>
        <taxon>Pseudomonadota</taxon>
        <taxon>Betaproteobacteria</taxon>
        <taxon>Burkholderiales</taxon>
        <taxon>Oxalobacteraceae</taxon>
        <taxon>Noviherbaspirillum</taxon>
    </lineage>
</organism>
<name>A0ABQ4Q138_9BURK</name>
<sequence>MRVIAALPLAAMVLSGCGGGSAYEQDAGLAAGPGKASMAAKTGLRAPNQGDFNPDIWNEHKWYECDCSRDPSKPLGS</sequence>
<reference evidence="2 3" key="1">
    <citation type="journal article" date="2022" name="Int. J. Syst. Evol. Microbiol.">
        <title>Noviherbaspirillum aridicola sp. nov., isolated from an arid soil in Pakistan.</title>
        <authorList>
            <person name="Khan I.U."/>
            <person name="Saqib M."/>
            <person name="Amin A."/>
            <person name="Hussain F."/>
            <person name="Li L."/>
            <person name="Liu Y.H."/>
            <person name="Fang B.Z."/>
            <person name="Ahmed I."/>
            <person name="Li W.J."/>
        </authorList>
    </citation>
    <scope>NUCLEOTIDE SEQUENCE [LARGE SCALE GENOMIC DNA]</scope>
    <source>
        <strain evidence="2 3">NCCP-691</strain>
    </source>
</reference>
<evidence type="ECO:0008006" key="4">
    <source>
        <dbReference type="Google" id="ProtNLM"/>
    </source>
</evidence>
<proteinExistence type="predicted"/>
<accession>A0ABQ4Q138</accession>
<evidence type="ECO:0000313" key="2">
    <source>
        <dbReference type="EMBL" id="GIZ50540.1"/>
    </source>
</evidence>
<feature type="signal peptide" evidence="1">
    <location>
        <begin position="1"/>
        <end position="22"/>
    </location>
</feature>
<keyword evidence="1" id="KW-0732">Signal</keyword>
<comment type="caution">
    <text evidence="2">The sequence shown here is derived from an EMBL/GenBank/DDBJ whole genome shotgun (WGS) entry which is preliminary data.</text>
</comment>
<dbReference type="EMBL" id="BPMK01000002">
    <property type="protein sequence ID" value="GIZ50540.1"/>
    <property type="molecule type" value="Genomic_DNA"/>
</dbReference>
<evidence type="ECO:0000256" key="1">
    <source>
        <dbReference type="SAM" id="SignalP"/>
    </source>
</evidence>